<keyword evidence="2" id="KW-0547">Nucleotide-binding</keyword>
<evidence type="ECO:0000256" key="2">
    <source>
        <dbReference type="ARBA" id="ARBA00022741"/>
    </source>
</evidence>
<evidence type="ECO:0000313" key="6">
    <source>
        <dbReference type="EMBL" id="CAK7329160.1"/>
    </source>
</evidence>
<keyword evidence="3" id="KW-0611">Plant defense</keyword>
<dbReference type="Proteomes" id="UP001314170">
    <property type="component" value="Unassembled WGS sequence"/>
</dbReference>
<evidence type="ECO:0000259" key="5">
    <source>
        <dbReference type="Pfam" id="PF18052"/>
    </source>
</evidence>
<dbReference type="Gene3D" id="1.20.5.4130">
    <property type="match status" value="1"/>
</dbReference>
<evidence type="ECO:0000256" key="3">
    <source>
        <dbReference type="ARBA" id="ARBA00022821"/>
    </source>
</evidence>
<name>A0AAV1R7Z3_9ROSI</name>
<dbReference type="EMBL" id="CAWUPB010000913">
    <property type="protein sequence ID" value="CAK7329160.1"/>
    <property type="molecule type" value="Genomic_DNA"/>
</dbReference>
<protein>
    <recommendedName>
        <fullName evidence="5">Disease resistance N-terminal domain-containing protein</fullName>
    </recommendedName>
</protein>
<proteinExistence type="predicted"/>
<feature type="transmembrane region" description="Helical" evidence="4">
    <location>
        <begin position="191"/>
        <end position="211"/>
    </location>
</feature>
<evidence type="ECO:0000256" key="4">
    <source>
        <dbReference type="SAM" id="Phobius"/>
    </source>
</evidence>
<dbReference type="GO" id="GO:0006952">
    <property type="term" value="P:defense response"/>
    <property type="evidence" value="ECO:0007669"/>
    <property type="project" value="UniProtKB-KW"/>
</dbReference>
<keyword evidence="7" id="KW-1185">Reference proteome</keyword>
<accession>A0AAV1R7Z3</accession>
<dbReference type="InterPro" id="IPR041118">
    <property type="entry name" value="Rx_N"/>
</dbReference>
<organism evidence="6 7">
    <name type="scientific">Dovyalis caffra</name>
    <dbReference type="NCBI Taxonomy" id="77055"/>
    <lineage>
        <taxon>Eukaryota</taxon>
        <taxon>Viridiplantae</taxon>
        <taxon>Streptophyta</taxon>
        <taxon>Embryophyta</taxon>
        <taxon>Tracheophyta</taxon>
        <taxon>Spermatophyta</taxon>
        <taxon>Magnoliopsida</taxon>
        <taxon>eudicotyledons</taxon>
        <taxon>Gunneridae</taxon>
        <taxon>Pentapetalae</taxon>
        <taxon>rosids</taxon>
        <taxon>fabids</taxon>
        <taxon>Malpighiales</taxon>
        <taxon>Salicaceae</taxon>
        <taxon>Flacourtieae</taxon>
        <taxon>Dovyalis</taxon>
    </lineage>
</organism>
<dbReference type="PANTHER" id="PTHR19338:SF73">
    <property type="entry name" value="DISEASE RESISTANCE PROTEIN RGA2-LIKE"/>
    <property type="match status" value="1"/>
</dbReference>
<sequence length="224" mass="25405">MLALSMKDPVLINEANTTISTSLQIQKEKEAEADLQLLFGKLMSEWESRLLQIRSMLDDEEQKQLTNQAMEIWFDKLRDLACDVEDIVDEFETEVLTSKLKSAESQASTSTVQPSAAMPNGPKLQGIAARWEDIVKERSDLDINVIRRSNKANPRVQTTSLVKEPKVYGREKAKEDLVQLLMKDEPINSRYSVICSYCTVVNLVMLAFIFMNADLAAVNRKVYV</sequence>
<evidence type="ECO:0000313" key="7">
    <source>
        <dbReference type="Proteomes" id="UP001314170"/>
    </source>
</evidence>
<gene>
    <name evidence="6" type="ORF">DCAF_LOCUS6908</name>
</gene>
<feature type="domain" description="Disease resistance N-terminal" evidence="5">
    <location>
        <begin position="32"/>
        <end position="103"/>
    </location>
</feature>
<reference evidence="6 7" key="1">
    <citation type="submission" date="2024-01" db="EMBL/GenBank/DDBJ databases">
        <authorList>
            <person name="Waweru B."/>
        </authorList>
    </citation>
    <scope>NUCLEOTIDE SEQUENCE [LARGE SCALE GENOMIC DNA]</scope>
</reference>
<evidence type="ECO:0000256" key="1">
    <source>
        <dbReference type="ARBA" id="ARBA00022737"/>
    </source>
</evidence>
<dbReference type="GO" id="GO:0000166">
    <property type="term" value="F:nucleotide binding"/>
    <property type="evidence" value="ECO:0007669"/>
    <property type="project" value="UniProtKB-KW"/>
</dbReference>
<keyword evidence="4" id="KW-0812">Transmembrane</keyword>
<comment type="caution">
    <text evidence="6">The sequence shown here is derived from an EMBL/GenBank/DDBJ whole genome shotgun (WGS) entry which is preliminary data.</text>
</comment>
<keyword evidence="4" id="KW-0472">Membrane</keyword>
<keyword evidence="1" id="KW-0677">Repeat</keyword>
<dbReference type="Pfam" id="PF18052">
    <property type="entry name" value="Rx_N"/>
    <property type="match status" value="1"/>
</dbReference>
<dbReference type="PANTHER" id="PTHR19338">
    <property type="entry name" value="TRANSLOCASE OF INNER MITOCHONDRIAL MEMBRANE 13 HOMOLOG"/>
    <property type="match status" value="1"/>
</dbReference>
<keyword evidence="4" id="KW-1133">Transmembrane helix</keyword>
<dbReference type="AlphaFoldDB" id="A0AAV1R7Z3"/>